<proteinExistence type="predicted"/>
<organism evidence="2 3">
    <name type="scientific">Streptantibioticus rubrisoli</name>
    <dbReference type="NCBI Taxonomy" id="1387313"/>
    <lineage>
        <taxon>Bacteria</taxon>
        <taxon>Bacillati</taxon>
        <taxon>Actinomycetota</taxon>
        <taxon>Actinomycetes</taxon>
        <taxon>Kitasatosporales</taxon>
        <taxon>Streptomycetaceae</taxon>
        <taxon>Streptantibioticus</taxon>
    </lineage>
</organism>
<dbReference type="RefSeq" id="WP_255928562.1">
    <property type="nucleotide sequence ID" value="NZ_JANFNH010000016.1"/>
</dbReference>
<protein>
    <submittedName>
        <fullName evidence="2">Uncharacterized protein</fullName>
    </submittedName>
</protein>
<keyword evidence="1" id="KW-0812">Transmembrane</keyword>
<gene>
    <name evidence="2" type="ORF">NON19_15760</name>
</gene>
<feature type="transmembrane region" description="Helical" evidence="1">
    <location>
        <begin position="6"/>
        <end position="27"/>
    </location>
</feature>
<keyword evidence="1" id="KW-1133">Transmembrane helix</keyword>
<reference evidence="2 3" key="1">
    <citation type="submission" date="2022-06" db="EMBL/GenBank/DDBJ databases">
        <title>Draft genome sequence of type strain Streptomyces rubrisoli DSM 42083.</title>
        <authorList>
            <person name="Duangmal K."/>
            <person name="Klaysubun C."/>
        </authorList>
    </citation>
    <scope>NUCLEOTIDE SEQUENCE [LARGE SCALE GENOMIC DNA]</scope>
    <source>
        <strain evidence="2 3">DSM 42083</strain>
    </source>
</reference>
<dbReference type="EMBL" id="JANFNH010000016">
    <property type="protein sequence ID" value="MCQ4043442.1"/>
    <property type="molecule type" value="Genomic_DNA"/>
</dbReference>
<evidence type="ECO:0000256" key="1">
    <source>
        <dbReference type="SAM" id="Phobius"/>
    </source>
</evidence>
<accession>A0ABT1PDJ6</accession>
<keyword evidence="3" id="KW-1185">Reference proteome</keyword>
<name>A0ABT1PDJ6_9ACTN</name>
<keyword evidence="1" id="KW-0472">Membrane</keyword>
<comment type="caution">
    <text evidence="2">The sequence shown here is derived from an EMBL/GenBank/DDBJ whole genome shotgun (WGS) entry which is preliminary data.</text>
</comment>
<evidence type="ECO:0000313" key="3">
    <source>
        <dbReference type="Proteomes" id="UP001206206"/>
    </source>
</evidence>
<sequence>MDWILLTTALAFCGIAVLGVLGIRVYVEVRRLARQVGDSSQALASAAEQFQRSAEPLAARAGDMVRH</sequence>
<evidence type="ECO:0000313" key="2">
    <source>
        <dbReference type="EMBL" id="MCQ4043442.1"/>
    </source>
</evidence>
<dbReference type="Proteomes" id="UP001206206">
    <property type="component" value="Unassembled WGS sequence"/>
</dbReference>